<dbReference type="InterPro" id="IPR052741">
    <property type="entry name" value="Mitochondrial_HTD2"/>
</dbReference>
<evidence type="ECO:0000313" key="1">
    <source>
        <dbReference type="EMBL" id="TQL44439.1"/>
    </source>
</evidence>
<sequence>MEHLDQLSSLPATRYASAFVDGSGPSIGEGLPLPLGWEGLYFPFAVGFEALRADGSPARDGVLPEFGMPRRMYAGEDTTFHRSLHFGERVRQEARAGTITEKAGSAGRLVFADIIREYFVGDELAVTSVWHDVFLEAAKPATTIEQYEMGPEWSHRELTLDTRQLFQFSAITFNTHRVHYDRDWARREERLDDVLVHGPLTRMLLLDEAFARYGMEGAGRIAGAADCAGETVFRFRSYRPLFVDRPITIASRTAATGIEVVALNNNGELAASGDYLVS</sequence>
<dbReference type="PANTHER" id="PTHR28152">
    <property type="entry name" value="HYDROXYACYL-THIOESTER DEHYDRATASE TYPE 2, MITOCHONDRIAL"/>
    <property type="match status" value="1"/>
</dbReference>
<reference evidence="1 2" key="1">
    <citation type="submission" date="2019-06" db="EMBL/GenBank/DDBJ databases">
        <title>Sequencing the genomes of 1000 actinobacteria strains.</title>
        <authorList>
            <person name="Klenk H.-P."/>
        </authorList>
    </citation>
    <scope>NUCLEOTIDE SEQUENCE [LARGE SCALE GENOMIC DNA]</scope>
    <source>
        <strain evidence="1 2">DSM 8803</strain>
    </source>
</reference>
<proteinExistence type="predicted"/>
<dbReference type="Proteomes" id="UP000319094">
    <property type="component" value="Unassembled WGS sequence"/>
</dbReference>
<keyword evidence="2" id="KW-1185">Reference proteome</keyword>
<dbReference type="AlphaFoldDB" id="A0A542Y8N5"/>
<gene>
    <name evidence="1" type="ORF">FB468_2496</name>
</gene>
<dbReference type="InterPro" id="IPR029069">
    <property type="entry name" value="HotDog_dom_sf"/>
</dbReference>
<dbReference type="EMBL" id="VFON01000001">
    <property type="protein sequence ID" value="TQL44439.1"/>
    <property type="molecule type" value="Genomic_DNA"/>
</dbReference>
<accession>A0A542Y8N5</accession>
<protein>
    <submittedName>
        <fullName evidence="1">3-methylfumaryl-CoA hydratase</fullName>
    </submittedName>
</protein>
<name>A0A542Y8N5_9MICO</name>
<organism evidence="1 2">
    <name type="scientific">Leucobacter komagatae</name>
    <dbReference type="NCBI Taxonomy" id="55969"/>
    <lineage>
        <taxon>Bacteria</taxon>
        <taxon>Bacillati</taxon>
        <taxon>Actinomycetota</taxon>
        <taxon>Actinomycetes</taxon>
        <taxon>Micrococcales</taxon>
        <taxon>Microbacteriaceae</taxon>
        <taxon>Leucobacter</taxon>
    </lineage>
</organism>
<dbReference type="PANTHER" id="PTHR28152:SF1">
    <property type="entry name" value="HYDROXYACYL-THIOESTER DEHYDRATASE TYPE 2, MITOCHONDRIAL"/>
    <property type="match status" value="1"/>
</dbReference>
<evidence type="ECO:0000313" key="2">
    <source>
        <dbReference type="Proteomes" id="UP000319094"/>
    </source>
</evidence>
<dbReference type="GO" id="GO:0019171">
    <property type="term" value="F:(3R)-hydroxyacyl-[acyl-carrier-protein] dehydratase activity"/>
    <property type="evidence" value="ECO:0007669"/>
    <property type="project" value="TreeGrafter"/>
</dbReference>
<comment type="caution">
    <text evidence="1">The sequence shown here is derived from an EMBL/GenBank/DDBJ whole genome shotgun (WGS) entry which is preliminary data.</text>
</comment>
<dbReference type="SUPFAM" id="SSF54637">
    <property type="entry name" value="Thioesterase/thiol ester dehydrase-isomerase"/>
    <property type="match status" value="1"/>
</dbReference>
<dbReference type="Gene3D" id="3.10.129.10">
    <property type="entry name" value="Hotdog Thioesterase"/>
    <property type="match status" value="2"/>
</dbReference>